<reference evidence="2 3" key="1">
    <citation type="submission" date="2014-07" db="EMBL/GenBank/DDBJ databases">
        <title>Comparative analysis of Nitrosococcus oceani genome inventories of strains from Pacific and Atlantic gyres.</title>
        <authorList>
            <person name="Lim C.K."/>
            <person name="Wang L."/>
            <person name="Sayavedra-Soto L.A."/>
            <person name="Klotz M.G."/>
        </authorList>
    </citation>
    <scope>NUCLEOTIDE SEQUENCE [LARGE SCALE GENOMIC DNA]</scope>
    <source>
        <strain evidence="2 3">C-27</strain>
    </source>
</reference>
<evidence type="ECO:0000259" key="1">
    <source>
        <dbReference type="Pfam" id="PF00696"/>
    </source>
</evidence>
<dbReference type="InterPro" id="IPR011375">
    <property type="entry name" value="MfnE"/>
</dbReference>
<protein>
    <submittedName>
        <fullName evidence="2">Amino acid kinase</fullName>
    </submittedName>
</protein>
<dbReference type="CDD" id="cd04240">
    <property type="entry name" value="AAK_UC"/>
    <property type="match status" value="1"/>
</dbReference>
<proteinExistence type="predicted"/>
<dbReference type="GO" id="GO:0016301">
    <property type="term" value="F:kinase activity"/>
    <property type="evidence" value="ECO:0007669"/>
    <property type="project" value="UniProtKB-KW"/>
</dbReference>
<dbReference type="OrthoDB" id="8526978at2"/>
<dbReference type="InterPro" id="IPR001048">
    <property type="entry name" value="Asp/Glu/Uridylate_kinase"/>
</dbReference>
<organism evidence="2 3">
    <name type="scientific">Nitrosococcus oceani C-27</name>
    <dbReference type="NCBI Taxonomy" id="314279"/>
    <lineage>
        <taxon>Bacteria</taxon>
        <taxon>Pseudomonadati</taxon>
        <taxon>Pseudomonadota</taxon>
        <taxon>Gammaproteobacteria</taxon>
        <taxon>Chromatiales</taxon>
        <taxon>Chromatiaceae</taxon>
        <taxon>Nitrosococcus</taxon>
    </lineage>
</organism>
<dbReference type="Proteomes" id="UP000028839">
    <property type="component" value="Unassembled WGS sequence"/>
</dbReference>
<keyword evidence="2" id="KW-0808">Transferase</keyword>
<dbReference type="Gene3D" id="3.40.1160.10">
    <property type="entry name" value="Acetylglutamate kinase-like"/>
    <property type="match status" value="1"/>
</dbReference>
<dbReference type="Pfam" id="PF00696">
    <property type="entry name" value="AA_kinase"/>
    <property type="match status" value="1"/>
</dbReference>
<evidence type="ECO:0000313" key="2">
    <source>
        <dbReference type="EMBL" id="KFI20737.1"/>
    </source>
</evidence>
<name>A0A0E2ZQX4_9GAMM</name>
<comment type="caution">
    <text evidence="2">The sequence shown here is derived from an EMBL/GenBank/DDBJ whole genome shotgun (WGS) entry which is preliminary data.</text>
</comment>
<dbReference type="EMBL" id="JPGN01000009">
    <property type="protein sequence ID" value="KFI20737.1"/>
    <property type="molecule type" value="Genomic_DNA"/>
</dbReference>
<dbReference type="InterPro" id="IPR036393">
    <property type="entry name" value="AceGlu_kinase-like_sf"/>
</dbReference>
<dbReference type="AlphaFoldDB" id="A0A0E2ZQX4"/>
<evidence type="ECO:0000313" key="3">
    <source>
        <dbReference type="Proteomes" id="UP000028839"/>
    </source>
</evidence>
<accession>A0A0E2ZQX4</accession>
<sequence length="202" mass="22232">MQVIKIGGSLYESRCLPRWLHQLATLEAGKAIIVPGGGPFANQVRHAQKCWGISDACAHTMALLAMEQFGYLLQGLEPTLRLAASPKEIKEVVSQQQIPIWLPATELLDQPEIPKNWEVTSDSLAAWLSSKLKASRLVLIKKVRLSEPVISVHSLVTRGIVDAAFPRFLHSITIPCYCITADNYPQIALKGIVNMGTRISPD</sequence>
<dbReference type="SUPFAM" id="SSF53633">
    <property type="entry name" value="Carbamate kinase-like"/>
    <property type="match status" value="1"/>
</dbReference>
<dbReference type="HOGENOM" id="CLU_089197_1_0_6"/>
<keyword evidence="2" id="KW-0418">Kinase</keyword>
<feature type="domain" description="Aspartate/glutamate/uridylate kinase" evidence="1">
    <location>
        <begin position="2"/>
        <end position="143"/>
    </location>
</feature>
<gene>
    <name evidence="2" type="ORF">IB75_01295</name>
</gene>